<dbReference type="CDD" id="cd18584">
    <property type="entry name" value="ABC_6TM_AarD_CydD"/>
    <property type="match status" value="1"/>
</dbReference>
<feature type="transmembrane region" description="Helical" evidence="7">
    <location>
        <begin position="50"/>
        <end position="67"/>
    </location>
</feature>
<keyword evidence="2 7" id="KW-0812">Transmembrane</keyword>
<accession>A0A1W2D5C8</accession>
<dbReference type="PROSITE" id="PS50893">
    <property type="entry name" value="ABC_TRANSPORTER_2"/>
    <property type="match status" value="1"/>
</dbReference>
<dbReference type="PANTHER" id="PTHR24221">
    <property type="entry name" value="ATP-BINDING CASSETTE SUB-FAMILY B"/>
    <property type="match status" value="1"/>
</dbReference>
<dbReference type="GO" id="GO:0005524">
    <property type="term" value="F:ATP binding"/>
    <property type="evidence" value="ECO:0007669"/>
    <property type="project" value="UniProtKB-KW"/>
</dbReference>
<feature type="transmembrane region" description="Helical" evidence="7">
    <location>
        <begin position="150"/>
        <end position="172"/>
    </location>
</feature>
<evidence type="ECO:0000259" key="8">
    <source>
        <dbReference type="PROSITE" id="PS50893"/>
    </source>
</evidence>
<keyword evidence="6 7" id="KW-0472">Membrane</keyword>
<feature type="transmembrane region" description="Helical" evidence="7">
    <location>
        <begin position="230"/>
        <end position="255"/>
    </location>
</feature>
<feature type="domain" description="ABC transmembrane type-1" evidence="9">
    <location>
        <begin position="17"/>
        <end position="301"/>
    </location>
</feature>
<organism evidence="10 11">
    <name type="scientific">Primorskyibacter flagellatus</name>
    <dbReference type="NCBI Taxonomy" id="1387277"/>
    <lineage>
        <taxon>Bacteria</taxon>
        <taxon>Pseudomonadati</taxon>
        <taxon>Pseudomonadota</taxon>
        <taxon>Alphaproteobacteria</taxon>
        <taxon>Rhodobacterales</taxon>
        <taxon>Roseobacteraceae</taxon>
        <taxon>Primorskyibacter</taxon>
    </lineage>
</organism>
<evidence type="ECO:0000256" key="4">
    <source>
        <dbReference type="ARBA" id="ARBA00022840"/>
    </source>
</evidence>
<evidence type="ECO:0000256" key="6">
    <source>
        <dbReference type="ARBA" id="ARBA00023136"/>
    </source>
</evidence>
<dbReference type="SUPFAM" id="SSF52540">
    <property type="entry name" value="P-loop containing nucleoside triphosphate hydrolases"/>
    <property type="match status" value="1"/>
</dbReference>
<dbReference type="PROSITE" id="PS50929">
    <property type="entry name" value="ABC_TM1F"/>
    <property type="match status" value="1"/>
</dbReference>
<protein>
    <submittedName>
        <fullName evidence="10">ATP-binding cassette, subfamily C, CydD</fullName>
    </submittedName>
</protein>
<evidence type="ECO:0000256" key="5">
    <source>
        <dbReference type="ARBA" id="ARBA00022989"/>
    </source>
</evidence>
<evidence type="ECO:0000313" key="11">
    <source>
        <dbReference type="Proteomes" id="UP000192330"/>
    </source>
</evidence>
<evidence type="ECO:0000256" key="7">
    <source>
        <dbReference type="SAM" id="Phobius"/>
    </source>
</evidence>
<dbReference type="PROSITE" id="PS00211">
    <property type="entry name" value="ABC_TRANSPORTER_1"/>
    <property type="match status" value="1"/>
</dbReference>
<keyword evidence="3" id="KW-0547">Nucleotide-binding</keyword>
<dbReference type="OrthoDB" id="9806127at2"/>
<dbReference type="GO" id="GO:0140359">
    <property type="term" value="F:ABC-type transporter activity"/>
    <property type="evidence" value="ECO:0007669"/>
    <property type="project" value="InterPro"/>
</dbReference>
<dbReference type="RefSeq" id="WP_084353494.1">
    <property type="nucleotide sequence ID" value="NZ_FWYD01000011.1"/>
</dbReference>
<keyword evidence="11" id="KW-1185">Reference proteome</keyword>
<evidence type="ECO:0000256" key="1">
    <source>
        <dbReference type="ARBA" id="ARBA00004651"/>
    </source>
</evidence>
<dbReference type="AlphaFoldDB" id="A0A1W2D5C8"/>
<evidence type="ECO:0000313" key="10">
    <source>
        <dbReference type="EMBL" id="SMC92730.1"/>
    </source>
</evidence>
<dbReference type="InterPro" id="IPR003439">
    <property type="entry name" value="ABC_transporter-like_ATP-bd"/>
</dbReference>
<gene>
    <name evidence="10" type="ORF">SAMN06295998_1115</name>
</gene>
<dbReference type="Proteomes" id="UP000192330">
    <property type="component" value="Unassembled WGS sequence"/>
</dbReference>
<dbReference type="InterPro" id="IPR003593">
    <property type="entry name" value="AAA+_ATPase"/>
</dbReference>
<dbReference type="SUPFAM" id="SSF90123">
    <property type="entry name" value="ABC transporter transmembrane region"/>
    <property type="match status" value="1"/>
</dbReference>
<dbReference type="Pfam" id="PF00664">
    <property type="entry name" value="ABC_membrane"/>
    <property type="match status" value="1"/>
</dbReference>
<dbReference type="SMART" id="SM00382">
    <property type="entry name" value="AAA"/>
    <property type="match status" value="1"/>
</dbReference>
<keyword evidence="4 10" id="KW-0067">ATP-binding</keyword>
<reference evidence="10 11" key="1">
    <citation type="submission" date="2017-04" db="EMBL/GenBank/DDBJ databases">
        <authorList>
            <person name="Afonso C.L."/>
            <person name="Miller P.J."/>
            <person name="Scott M.A."/>
            <person name="Spackman E."/>
            <person name="Goraichik I."/>
            <person name="Dimitrov K.M."/>
            <person name="Suarez D.L."/>
            <person name="Swayne D.E."/>
        </authorList>
    </citation>
    <scope>NUCLEOTIDE SEQUENCE [LARGE SCALE GENOMIC DNA]</scope>
    <source>
        <strain evidence="10 11">CGMCC 1.12644</strain>
    </source>
</reference>
<proteinExistence type="predicted"/>
<feature type="domain" description="ABC transporter" evidence="8">
    <location>
        <begin position="331"/>
        <end position="541"/>
    </location>
</feature>
<dbReference type="InterPro" id="IPR011527">
    <property type="entry name" value="ABC1_TM_dom"/>
</dbReference>
<keyword evidence="5 7" id="KW-1133">Transmembrane helix</keyword>
<dbReference type="GO" id="GO:0016887">
    <property type="term" value="F:ATP hydrolysis activity"/>
    <property type="evidence" value="ECO:0007669"/>
    <property type="project" value="InterPro"/>
</dbReference>
<dbReference type="InterPro" id="IPR027417">
    <property type="entry name" value="P-loop_NTPase"/>
</dbReference>
<evidence type="ECO:0000256" key="2">
    <source>
        <dbReference type="ARBA" id="ARBA00022692"/>
    </source>
</evidence>
<dbReference type="InterPro" id="IPR036640">
    <property type="entry name" value="ABC1_TM_sf"/>
</dbReference>
<dbReference type="Pfam" id="PF00005">
    <property type="entry name" value="ABC_tran"/>
    <property type="match status" value="1"/>
</dbReference>
<dbReference type="Gene3D" id="3.40.50.300">
    <property type="entry name" value="P-loop containing nucleotide triphosphate hydrolases"/>
    <property type="match status" value="1"/>
</dbReference>
<dbReference type="PANTHER" id="PTHR24221:SF590">
    <property type="entry name" value="COMPONENT LINKED WITH THE ASSEMBLY OF CYTOCHROME' TRANSPORT TRANSMEMBRANE ATP-BINDING PROTEIN ABC TRANSPORTER CYDD-RELATED"/>
    <property type="match status" value="1"/>
</dbReference>
<dbReference type="InterPro" id="IPR017871">
    <property type="entry name" value="ABC_transporter-like_CS"/>
</dbReference>
<evidence type="ECO:0000259" key="9">
    <source>
        <dbReference type="PROSITE" id="PS50929"/>
    </source>
</evidence>
<evidence type="ECO:0000256" key="3">
    <source>
        <dbReference type="ARBA" id="ARBA00022741"/>
    </source>
</evidence>
<dbReference type="STRING" id="1387277.SAMN06295998_1115"/>
<name>A0A1W2D5C8_9RHOB</name>
<feature type="transmembrane region" description="Helical" evidence="7">
    <location>
        <begin position="125"/>
        <end position="144"/>
    </location>
</feature>
<feature type="transmembrane region" description="Helical" evidence="7">
    <location>
        <begin position="20"/>
        <end position="44"/>
    </location>
</feature>
<dbReference type="EMBL" id="FWYD01000011">
    <property type="protein sequence ID" value="SMC92730.1"/>
    <property type="molecule type" value="Genomic_DNA"/>
</dbReference>
<sequence>MRDVLTLTKPQADRLRICAFLRICADLLWVVQAYAVAAVIAGWLEDDDHGIALVILFAATGVLRALLSYGAGRLVFDLGQQVVQHTRRKLLDAQTVRLDAALSSAEVAALVCDKIPLLAPYFTRFRLAMIRVRVVPVAFVLIALTQSWAVAIVLLVTGPLIPVFMALIGLAARDASARQMVEIGAVNRLLVDRIAALPDILLLGGFDRSRALFVTRVDALREKTMAVLRIAFLSSTVLELFSAIGVAMVALYVGFSLLGEITFGIWGAPLSISQGVFLLLLAPDFFQPLRDLAAAWHDKAGAEAVAEELAGLDVAPVLPILGRGAKVAPLFGPISISVNQAETFAGINLPDFSIGPGESVALTGTSGSGKSTSLTALAGLLPLSCGRITVMGQILNAENADAWRARLTLMPQHIHIPDTTLSEFLDPHGTKADLGPALRIAHASDIVAALPHGLDTRLGELGAGVSGGEARRLLLARAFFSGADVILADEPTADLDAVTAGLIIDALRRAQDSGKTVIVASHDPLLIDAMDRTVGLPEVQA</sequence>
<dbReference type="GO" id="GO:0005886">
    <property type="term" value="C:plasma membrane"/>
    <property type="evidence" value="ECO:0007669"/>
    <property type="project" value="UniProtKB-SubCell"/>
</dbReference>
<dbReference type="Gene3D" id="1.20.1560.10">
    <property type="entry name" value="ABC transporter type 1, transmembrane domain"/>
    <property type="match status" value="1"/>
</dbReference>
<dbReference type="InterPro" id="IPR039421">
    <property type="entry name" value="Type_1_exporter"/>
</dbReference>
<comment type="subcellular location">
    <subcellularLocation>
        <location evidence="1">Cell membrane</location>
        <topology evidence="1">Multi-pass membrane protein</topology>
    </subcellularLocation>
</comment>